<dbReference type="Gene3D" id="3.30.200.20">
    <property type="entry name" value="Phosphorylase Kinase, domain 1"/>
    <property type="match status" value="1"/>
</dbReference>
<keyword evidence="4" id="KW-0175">Coiled coil</keyword>
<dbReference type="PANTHER" id="PTHR14596">
    <property type="entry name" value="ZINC FINGER PROTEIN"/>
    <property type="match status" value="1"/>
</dbReference>
<feature type="compositionally biased region" description="Low complexity" evidence="5">
    <location>
        <begin position="527"/>
        <end position="538"/>
    </location>
</feature>
<sequence>MPPKKRTAKKDHTSSTIKNNNNNTHNSSNNNNSDTVRRGRGRPPKAAAAAAASIAIEAKNNNNNNSNKNNKKDESPLRGNHSNLAVTLSDANHAGRITTRTAVVVNTSAIRSTTRTTNSSIRGVVGKPHKRTRAEYDNNNNNNNNSDNDYKREEEIDEEITLEQLGRIALGVDGPQSPLPSTLSTTAATAATAAVAAESVRRDPQSPFAVCAAAAALASPMLTPQRENTTSPEHLTSSSGRNTSILSSVGVKGEGQRSHFSSHNIRETILYDSDDNHNHSSSHHNRDRDYNNNNNNNNGDHNDEDISNDSSIALTPVERPSTTLIRKAAATRPAVSPATLWICIDDDDDNDDEIKLISCPPSPARPVVAVENHDVLPVLTMNDTIHSVNNTISKQQQQQHQSVPPTRREPIAEVLPPTFRARKGPLQANKPPPRALSPLPNGCLIYDDDITEEDEEEEDGKIMKKQKENNYLGTRRGGILPPPPLPPLRPLSTVTSSSCLEGDIGQGSFFTLPYNTSMSYIKDDDNSTISSSVSCRSPISKEEEEEEEENNRINQLKDRVSGNKKEKSVKEKEKVNNVSMNNASQSFSLTSVVLPREDASLATFDTCVGSPTRSVRDFLFSSRRQASADWGDSSFNSFTAGATITTTAATTTIIGAGGGGGKGVLSATASVLAGNDASDVEFTRPVEKLRPLFNKKFTRKSFLNTVENVVSKLHCLEAGEFWQAFESAEYVGEGSFGIVWRCRTVDGDLVAVKSCPISFHSRASIDDAFSVLREIAIMRFLSEHEVPYVLPLHSAFFVQAREVLPPDVVAAVEWKSRLAKAEEERQQQQQQRLGKRGRKKSHLLLLDEEVKEEEKEVVVKDEEKEEVKETAEEMEERLRYEKVRLPRFLSISVEDALECDATAFLVTELCDGDLESIERHDGITKGVAFCVSSALAAMHQLGLVHLDLKPSNVLFAYENSPSQQYQIQRQQQQQQQKEHLQNHHYHSQQQQQQQNHHHHHTSTPTRESGVPSSLSLSPAGTRTTGMSMASTVKFYLSDFGNCRIVGPNPTDEVTNVFGTFEYMDIRALQDKTCSRATDCFSLGATLYELLYSRRLYPPCKNPKCVSEEDHTRHCYVEAAQQPVMILTPPPQQHHQSSCSTPPSSTPSSYSHVLQKVTAGLLALDPSERWTADRCRSFFLINGIANVATTTVTRVEAPSTSTPP</sequence>
<dbReference type="PROSITE" id="PS50011">
    <property type="entry name" value="PROTEIN_KINASE_DOM"/>
    <property type="match status" value="1"/>
</dbReference>
<keyword evidence="7" id="KW-0418">Kinase</keyword>
<dbReference type="SMART" id="SM00220">
    <property type="entry name" value="S_TKc"/>
    <property type="match status" value="1"/>
</dbReference>
<dbReference type="Proteomes" id="UP000192257">
    <property type="component" value="Unassembled WGS sequence"/>
</dbReference>
<keyword evidence="7" id="KW-0808">Transferase</keyword>
<evidence type="ECO:0000259" key="6">
    <source>
        <dbReference type="PROSITE" id="PS50011"/>
    </source>
</evidence>
<dbReference type="GO" id="GO:0000981">
    <property type="term" value="F:DNA-binding transcription factor activity, RNA polymerase II-specific"/>
    <property type="evidence" value="ECO:0007669"/>
    <property type="project" value="TreeGrafter"/>
</dbReference>
<dbReference type="GO" id="GO:0042594">
    <property type="term" value="P:response to starvation"/>
    <property type="evidence" value="ECO:0007669"/>
    <property type="project" value="TreeGrafter"/>
</dbReference>
<dbReference type="InterPro" id="IPR011009">
    <property type="entry name" value="Kinase-like_dom_sf"/>
</dbReference>
<evidence type="ECO:0000256" key="5">
    <source>
        <dbReference type="SAM" id="MobiDB-lite"/>
    </source>
</evidence>
<keyword evidence="2 3" id="KW-0067">ATP-binding</keyword>
<proteinExistence type="predicted"/>
<feature type="compositionally biased region" description="Low complexity" evidence="5">
    <location>
        <begin position="965"/>
        <end position="975"/>
    </location>
</feature>
<organism evidence="7 8">
    <name type="scientific">Trypanosoma theileri</name>
    <dbReference type="NCBI Taxonomy" id="67003"/>
    <lineage>
        <taxon>Eukaryota</taxon>
        <taxon>Discoba</taxon>
        <taxon>Euglenozoa</taxon>
        <taxon>Kinetoplastea</taxon>
        <taxon>Metakinetoplastina</taxon>
        <taxon>Trypanosomatida</taxon>
        <taxon>Trypanosomatidae</taxon>
        <taxon>Trypanosoma</taxon>
    </lineage>
</organism>
<dbReference type="GO" id="GO:0005524">
    <property type="term" value="F:ATP binding"/>
    <property type="evidence" value="ECO:0007669"/>
    <property type="project" value="UniProtKB-UniRule"/>
</dbReference>
<dbReference type="Gene3D" id="1.10.510.10">
    <property type="entry name" value="Transferase(Phosphotransferase) domain 1"/>
    <property type="match status" value="1"/>
</dbReference>
<feature type="coiled-coil region" evidence="4">
    <location>
        <begin position="811"/>
        <end position="884"/>
    </location>
</feature>
<dbReference type="SUPFAM" id="SSF56112">
    <property type="entry name" value="Protein kinase-like (PK-like)"/>
    <property type="match status" value="1"/>
</dbReference>
<feature type="compositionally biased region" description="Low complexity" evidence="5">
    <location>
        <begin position="1132"/>
        <end position="1149"/>
    </location>
</feature>
<dbReference type="InterPro" id="IPR017441">
    <property type="entry name" value="Protein_kinase_ATP_BS"/>
</dbReference>
<accession>A0A1X0NQU2</accession>
<feature type="compositionally biased region" description="Polar residues" evidence="5">
    <location>
        <begin position="1002"/>
        <end position="1023"/>
    </location>
</feature>
<feature type="binding site" evidence="3">
    <location>
        <position position="753"/>
    </location>
    <ligand>
        <name>ATP</name>
        <dbReference type="ChEBI" id="CHEBI:30616"/>
    </ligand>
</feature>
<evidence type="ECO:0000256" key="4">
    <source>
        <dbReference type="SAM" id="Coils"/>
    </source>
</evidence>
<feature type="region of interest" description="Disordered" evidence="5">
    <location>
        <begin position="1129"/>
        <end position="1149"/>
    </location>
</feature>
<dbReference type="GO" id="GO:0000987">
    <property type="term" value="F:cis-regulatory region sequence-specific DNA binding"/>
    <property type="evidence" value="ECO:0007669"/>
    <property type="project" value="TreeGrafter"/>
</dbReference>
<gene>
    <name evidence="7" type="ORF">TM35_000251940</name>
</gene>
<feature type="region of interest" description="Disordered" evidence="5">
    <location>
        <begin position="222"/>
        <end position="308"/>
    </location>
</feature>
<dbReference type="InterPro" id="IPR000719">
    <property type="entry name" value="Prot_kinase_dom"/>
</dbReference>
<dbReference type="OrthoDB" id="4062651at2759"/>
<feature type="region of interest" description="Disordered" evidence="5">
    <location>
        <begin position="114"/>
        <end position="149"/>
    </location>
</feature>
<dbReference type="PROSITE" id="PS00107">
    <property type="entry name" value="PROTEIN_KINASE_ATP"/>
    <property type="match status" value="1"/>
</dbReference>
<dbReference type="VEuPathDB" id="TriTrypDB:TM35_000251940"/>
<feature type="region of interest" description="Disordered" evidence="5">
    <location>
        <begin position="418"/>
        <end position="441"/>
    </location>
</feature>
<dbReference type="EMBL" id="NBCO01000025">
    <property type="protein sequence ID" value="ORC86898.1"/>
    <property type="molecule type" value="Genomic_DNA"/>
</dbReference>
<feature type="region of interest" description="Disordered" evidence="5">
    <location>
        <begin position="57"/>
        <end position="81"/>
    </location>
</feature>
<dbReference type="GeneID" id="39987565"/>
<dbReference type="GO" id="GO:0005634">
    <property type="term" value="C:nucleus"/>
    <property type="evidence" value="ECO:0007669"/>
    <property type="project" value="TreeGrafter"/>
</dbReference>
<dbReference type="AlphaFoldDB" id="A0A1X0NQU2"/>
<dbReference type="STRING" id="67003.A0A1X0NQU2"/>
<dbReference type="RefSeq" id="XP_028880964.1">
    <property type="nucleotide sequence ID" value="XM_029027785.1"/>
</dbReference>
<evidence type="ECO:0000256" key="1">
    <source>
        <dbReference type="ARBA" id="ARBA00022741"/>
    </source>
</evidence>
<reference evidence="7 8" key="1">
    <citation type="submission" date="2017-03" db="EMBL/GenBank/DDBJ databases">
        <title>An alternative strategy for trypanosome survival in the mammalian bloodstream revealed through genome and transcriptome analysis of the ubiquitous bovine parasite Trypanosoma (Megatrypanum) theileri.</title>
        <authorList>
            <person name="Kelly S."/>
            <person name="Ivens A."/>
            <person name="Mott A."/>
            <person name="O'Neill E."/>
            <person name="Emms D."/>
            <person name="Macleod O."/>
            <person name="Voorheis P."/>
            <person name="Matthews J."/>
            <person name="Matthews K."/>
            <person name="Carrington M."/>
        </authorList>
    </citation>
    <scope>NUCLEOTIDE SEQUENCE [LARGE SCALE GENOMIC DNA]</scope>
    <source>
        <strain evidence="7">Edinburgh</strain>
    </source>
</reference>
<evidence type="ECO:0000256" key="3">
    <source>
        <dbReference type="PROSITE-ProRule" id="PRU10141"/>
    </source>
</evidence>
<feature type="compositionally biased region" description="Low complexity" evidence="5">
    <location>
        <begin position="137"/>
        <end position="147"/>
    </location>
</feature>
<feature type="region of interest" description="Disordered" evidence="5">
    <location>
        <begin position="1"/>
        <end position="45"/>
    </location>
</feature>
<evidence type="ECO:0000313" key="8">
    <source>
        <dbReference type="Proteomes" id="UP000192257"/>
    </source>
</evidence>
<keyword evidence="8" id="KW-1185">Reference proteome</keyword>
<evidence type="ECO:0000256" key="2">
    <source>
        <dbReference type="ARBA" id="ARBA00022840"/>
    </source>
</evidence>
<feature type="compositionally biased region" description="Basic and acidic residues" evidence="5">
    <location>
        <begin position="274"/>
        <end position="290"/>
    </location>
</feature>
<dbReference type="Pfam" id="PF00069">
    <property type="entry name" value="Pkinase"/>
    <property type="match status" value="1"/>
</dbReference>
<feature type="region of interest" description="Disordered" evidence="5">
    <location>
        <begin position="525"/>
        <end position="573"/>
    </location>
</feature>
<feature type="region of interest" description="Disordered" evidence="5">
    <location>
        <begin position="965"/>
        <end position="1023"/>
    </location>
</feature>
<feature type="compositionally biased region" description="Low complexity" evidence="5">
    <location>
        <begin position="14"/>
        <end position="33"/>
    </location>
</feature>
<feature type="compositionally biased region" description="Polar residues" evidence="5">
    <location>
        <begin position="225"/>
        <end position="247"/>
    </location>
</feature>
<dbReference type="InterPro" id="IPR008271">
    <property type="entry name" value="Ser/Thr_kinase_AS"/>
</dbReference>
<feature type="compositionally biased region" description="Low complexity" evidence="5">
    <location>
        <begin position="57"/>
        <end position="68"/>
    </location>
</feature>
<name>A0A1X0NQU2_9TRYP</name>
<evidence type="ECO:0000313" key="7">
    <source>
        <dbReference type="EMBL" id="ORC86898.1"/>
    </source>
</evidence>
<feature type="domain" description="Protein kinase" evidence="6">
    <location>
        <begin position="725"/>
        <end position="1178"/>
    </location>
</feature>
<keyword evidence="1 3" id="KW-0547">Nucleotide-binding</keyword>
<feature type="compositionally biased region" description="Basic and acidic residues" evidence="5">
    <location>
        <begin position="555"/>
        <end position="573"/>
    </location>
</feature>
<dbReference type="GO" id="GO:0004672">
    <property type="term" value="F:protein kinase activity"/>
    <property type="evidence" value="ECO:0007669"/>
    <property type="project" value="InterPro"/>
</dbReference>
<comment type="caution">
    <text evidence="7">The sequence shown here is derived from an EMBL/GenBank/DDBJ whole genome shotgun (WGS) entry which is preliminary data.</text>
</comment>
<protein>
    <submittedName>
        <fullName evidence="7">Protein kinase</fullName>
    </submittedName>
</protein>
<dbReference type="PANTHER" id="PTHR14596:SF72">
    <property type="entry name" value="ZINC FINGER PROTEIN MSN2-RELATED"/>
    <property type="match status" value="1"/>
</dbReference>
<dbReference type="PROSITE" id="PS00108">
    <property type="entry name" value="PROTEIN_KINASE_ST"/>
    <property type="match status" value="1"/>
</dbReference>